<evidence type="ECO:0000313" key="3">
    <source>
        <dbReference type="Proteomes" id="UP001149140"/>
    </source>
</evidence>
<name>A0A9X3MPS9_9ACTN</name>
<dbReference type="PANTHER" id="PTHR34109:SF1">
    <property type="entry name" value="VOC DOMAIN-CONTAINING PROTEIN"/>
    <property type="match status" value="1"/>
</dbReference>
<dbReference type="PANTHER" id="PTHR34109">
    <property type="entry name" value="BNAUNNG04460D PROTEIN-RELATED"/>
    <property type="match status" value="1"/>
</dbReference>
<dbReference type="InterPro" id="IPR004360">
    <property type="entry name" value="Glyas_Fos-R_dOase_dom"/>
</dbReference>
<accession>A0A9X3MPS9</accession>
<dbReference type="Gene3D" id="3.30.720.120">
    <property type="match status" value="1"/>
</dbReference>
<organism evidence="2 3">
    <name type="scientific">Solirubrobacter ginsenosidimutans</name>
    <dbReference type="NCBI Taxonomy" id="490573"/>
    <lineage>
        <taxon>Bacteria</taxon>
        <taxon>Bacillati</taxon>
        <taxon>Actinomycetota</taxon>
        <taxon>Thermoleophilia</taxon>
        <taxon>Solirubrobacterales</taxon>
        <taxon>Solirubrobacteraceae</taxon>
        <taxon>Solirubrobacter</taxon>
    </lineage>
</organism>
<reference evidence="2" key="1">
    <citation type="submission" date="2022-10" db="EMBL/GenBank/DDBJ databases">
        <title>The WGS of Solirubrobacter ginsenosidimutans DSM 21036.</title>
        <authorList>
            <person name="Jiang Z."/>
        </authorList>
    </citation>
    <scope>NUCLEOTIDE SEQUENCE</scope>
    <source>
        <strain evidence="2">DSM 21036</strain>
    </source>
</reference>
<dbReference type="Pfam" id="PF00903">
    <property type="entry name" value="Glyoxalase"/>
    <property type="match status" value="1"/>
</dbReference>
<evidence type="ECO:0000259" key="1">
    <source>
        <dbReference type="PROSITE" id="PS51819"/>
    </source>
</evidence>
<feature type="domain" description="VOC" evidence="1">
    <location>
        <begin position="8"/>
        <end position="133"/>
    </location>
</feature>
<dbReference type="CDD" id="cd07246">
    <property type="entry name" value="VOC_like"/>
    <property type="match status" value="1"/>
</dbReference>
<dbReference type="AlphaFoldDB" id="A0A9X3MPS9"/>
<protein>
    <submittedName>
        <fullName evidence="2">VOC family protein</fullName>
    </submittedName>
</protein>
<dbReference type="SUPFAM" id="SSF54593">
    <property type="entry name" value="Glyoxalase/Bleomycin resistance protein/Dihydroxybiphenyl dioxygenase"/>
    <property type="match status" value="1"/>
</dbReference>
<comment type="caution">
    <text evidence="2">The sequence shown here is derived from an EMBL/GenBank/DDBJ whole genome shotgun (WGS) entry which is preliminary data.</text>
</comment>
<dbReference type="Proteomes" id="UP001149140">
    <property type="component" value="Unassembled WGS sequence"/>
</dbReference>
<dbReference type="Gene3D" id="3.30.720.110">
    <property type="match status" value="1"/>
</dbReference>
<dbReference type="PROSITE" id="PS51819">
    <property type="entry name" value="VOC"/>
    <property type="match status" value="1"/>
</dbReference>
<dbReference type="EMBL" id="JAPDOD010000006">
    <property type="protein sequence ID" value="MDA0160626.1"/>
    <property type="molecule type" value="Genomic_DNA"/>
</dbReference>
<dbReference type="InterPro" id="IPR029068">
    <property type="entry name" value="Glyas_Bleomycin-R_OHBP_Dase"/>
</dbReference>
<proteinExistence type="predicted"/>
<evidence type="ECO:0000313" key="2">
    <source>
        <dbReference type="EMBL" id="MDA0160626.1"/>
    </source>
</evidence>
<keyword evidence="3" id="KW-1185">Reference proteome</keyword>
<dbReference type="InterPro" id="IPR037523">
    <property type="entry name" value="VOC_core"/>
</dbReference>
<sequence>MTKPIPEGYHTLTTYLAVDDAEGAIDYYTRAFGAKELGRMPAPGGKIGHAELQIGDSHLMLADTFPGQSTRPPKELGGTSASLFLYVEDVDAVVQQAIDAGATVTMEVADQFWGDRFGTVTDPFGHVWSVATHIEDVPEEEMAERAKKAMAGMASS</sequence>
<dbReference type="RefSeq" id="WP_270039569.1">
    <property type="nucleotide sequence ID" value="NZ_JAPDOD010000006.1"/>
</dbReference>
<gene>
    <name evidence="2" type="ORF">OM076_10150</name>
</gene>